<keyword evidence="4" id="KW-0732">Signal</keyword>
<dbReference type="PANTHER" id="PTHR43695:SF1">
    <property type="entry name" value="RHAMNOGALACTURONAN ACETYLESTERASE"/>
    <property type="match status" value="1"/>
</dbReference>
<dbReference type="KEGG" id="mfy:HH212_19750"/>
<keyword evidence="2" id="KW-0378">Hydrolase</keyword>
<evidence type="ECO:0000313" key="6">
    <source>
        <dbReference type="EMBL" id="QJE01975.1"/>
    </source>
</evidence>
<reference evidence="6 7" key="1">
    <citation type="submission" date="2020-04" db="EMBL/GenBank/DDBJ databases">
        <title>Genome sequencing of novel species.</title>
        <authorList>
            <person name="Heo J."/>
            <person name="Kim S.-J."/>
            <person name="Kim J.-S."/>
            <person name="Hong S.-B."/>
            <person name="Kwon S.-W."/>
        </authorList>
    </citation>
    <scope>NUCLEOTIDE SEQUENCE [LARGE SCALE GENOMIC DNA]</scope>
    <source>
        <strain evidence="6 7">GN2-R2</strain>
    </source>
</reference>
<dbReference type="PANTHER" id="PTHR43695">
    <property type="entry name" value="PUTATIVE (AFU_ORTHOLOGUE AFUA_2G17250)-RELATED"/>
    <property type="match status" value="1"/>
</dbReference>
<dbReference type="InterPro" id="IPR013830">
    <property type="entry name" value="SGNH_hydro"/>
</dbReference>
<evidence type="ECO:0000256" key="4">
    <source>
        <dbReference type="SAM" id="SignalP"/>
    </source>
</evidence>
<dbReference type="SUPFAM" id="SSF52266">
    <property type="entry name" value="SGNH hydrolase"/>
    <property type="match status" value="1"/>
</dbReference>
<sequence length="445" mass="47454">MQRSRSPFPPRPRSAAFAAALSLVTLSFAISTLAAAAPASTPGQSKFAFAPDTAPAGFTAVAPATLYSDARGYGFEPGAAPGGPAYFSVDLAEGNYDVTVTLGDDKAAASTTVKAELRRLMLENVQTAPGQTVTRRFTVNVRTPRIAAANGIEAGEVRLKAPRETVQEAWAWDRRLTLEFNGSHPAVRNIEIAPAAVPTLFLLGDSTVCDQPGEPYASWGQMLPRFFKPGVAVANHGESGETYRDALARRRTDKILSSLRPGDTVVMQFGHNDQKQIKDGKGGPFTTYKAEIKAHVAAVRARGGVPVIVSPMERRGFDAQGKVLPSLADYAEAARQSARELDVAFIDLNAMSRTLYEALGPEGSKRAFAEPAPGKLDNTHHNAYGSYELAKAIVTGLQAARLPVAAFVVDGFRFDPSRPDPVAAFSVPPSPQVTHERPLGDEANK</sequence>
<protein>
    <submittedName>
        <fullName evidence="6">Rhamnogalacturonan acetylesterase</fullName>
    </submittedName>
</protein>
<evidence type="ECO:0000256" key="3">
    <source>
        <dbReference type="SAM" id="MobiDB-lite"/>
    </source>
</evidence>
<dbReference type="Pfam" id="PF13472">
    <property type="entry name" value="Lipase_GDSL_2"/>
    <property type="match status" value="1"/>
</dbReference>
<comment type="similarity">
    <text evidence="1">Belongs to the 'GDSL' lipolytic enzyme family.</text>
</comment>
<dbReference type="GO" id="GO:0016788">
    <property type="term" value="F:hydrolase activity, acting on ester bonds"/>
    <property type="evidence" value="ECO:0007669"/>
    <property type="project" value="UniProtKB-ARBA"/>
</dbReference>
<gene>
    <name evidence="6" type="ORF">HH212_19750</name>
</gene>
<dbReference type="EMBL" id="CP051685">
    <property type="protein sequence ID" value="QJE01975.1"/>
    <property type="molecule type" value="Genomic_DNA"/>
</dbReference>
<evidence type="ECO:0000256" key="2">
    <source>
        <dbReference type="ARBA" id="ARBA00022801"/>
    </source>
</evidence>
<evidence type="ECO:0000313" key="7">
    <source>
        <dbReference type="Proteomes" id="UP000502415"/>
    </source>
</evidence>
<evidence type="ECO:0000259" key="5">
    <source>
        <dbReference type="Pfam" id="PF13472"/>
    </source>
</evidence>
<dbReference type="InterPro" id="IPR036514">
    <property type="entry name" value="SGNH_hydro_sf"/>
</dbReference>
<dbReference type="RefSeq" id="WP_170204062.1">
    <property type="nucleotide sequence ID" value="NZ_CP051685.1"/>
</dbReference>
<dbReference type="AlphaFoldDB" id="A0A7Z2ZU63"/>
<feature type="region of interest" description="Disordered" evidence="3">
    <location>
        <begin position="420"/>
        <end position="445"/>
    </location>
</feature>
<accession>A0A7Z2ZU63</accession>
<dbReference type="InterPro" id="IPR037459">
    <property type="entry name" value="RhgT-like"/>
</dbReference>
<dbReference type="CDD" id="cd01821">
    <property type="entry name" value="Rhamnogalacturan_acetylesterase_like"/>
    <property type="match status" value="1"/>
</dbReference>
<dbReference type="Gene3D" id="2.60.120.430">
    <property type="entry name" value="Galactose-binding lectin"/>
    <property type="match status" value="1"/>
</dbReference>
<proteinExistence type="inferred from homology"/>
<name>A0A7Z2ZU63_9BURK</name>
<feature type="chain" id="PRO_5031366459" evidence="4">
    <location>
        <begin position="37"/>
        <end position="445"/>
    </location>
</feature>
<evidence type="ECO:0000256" key="1">
    <source>
        <dbReference type="ARBA" id="ARBA00008668"/>
    </source>
</evidence>
<dbReference type="Gene3D" id="3.40.50.1110">
    <property type="entry name" value="SGNH hydrolase"/>
    <property type="match status" value="1"/>
</dbReference>
<dbReference type="Proteomes" id="UP000502415">
    <property type="component" value="Chromosome"/>
</dbReference>
<dbReference type="SUPFAM" id="SSF49785">
    <property type="entry name" value="Galactose-binding domain-like"/>
    <property type="match status" value="1"/>
</dbReference>
<feature type="domain" description="SGNH hydrolase-type esterase" evidence="5">
    <location>
        <begin position="202"/>
        <end position="361"/>
    </location>
</feature>
<keyword evidence="7" id="KW-1185">Reference proteome</keyword>
<dbReference type="InterPro" id="IPR008979">
    <property type="entry name" value="Galactose-bd-like_sf"/>
</dbReference>
<feature type="compositionally biased region" description="Basic and acidic residues" evidence="3">
    <location>
        <begin position="434"/>
        <end position="445"/>
    </location>
</feature>
<organism evidence="6 7">
    <name type="scientific">Massilia forsythiae</name>
    <dbReference type="NCBI Taxonomy" id="2728020"/>
    <lineage>
        <taxon>Bacteria</taxon>
        <taxon>Pseudomonadati</taxon>
        <taxon>Pseudomonadota</taxon>
        <taxon>Betaproteobacteria</taxon>
        <taxon>Burkholderiales</taxon>
        <taxon>Oxalobacteraceae</taxon>
        <taxon>Telluria group</taxon>
        <taxon>Massilia</taxon>
    </lineage>
</organism>
<feature type="signal peptide" evidence="4">
    <location>
        <begin position="1"/>
        <end position="36"/>
    </location>
</feature>